<name>A0A7D4TH03_9MICO</name>
<evidence type="ECO:0000313" key="2">
    <source>
        <dbReference type="EMBL" id="QKJ20560.1"/>
    </source>
</evidence>
<dbReference type="Pfam" id="PF19077">
    <property type="entry name" value="Big_13"/>
    <property type="match status" value="1"/>
</dbReference>
<evidence type="ECO:0000259" key="1">
    <source>
        <dbReference type="Pfam" id="PF19077"/>
    </source>
</evidence>
<evidence type="ECO:0000313" key="3">
    <source>
        <dbReference type="Proteomes" id="UP000502498"/>
    </source>
</evidence>
<sequence length="128" mass="13678">MPSTAPVRVPDTAPIRTVRRARAATHERPRLTLASARTLPSGARIVEFVAAHTRELDRIAANLYDATSTVMVRSLGTQTLWGADDRGSFTIPSGLPDGVYTVRATVRDIAGTTATVTHAVTVERARAA</sequence>
<feature type="domain" description="Bacterial Ig-like" evidence="1">
    <location>
        <begin position="65"/>
        <end position="122"/>
    </location>
</feature>
<dbReference type="Proteomes" id="UP000502498">
    <property type="component" value="Chromosome"/>
</dbReference>
<dbReference type="InterPro" id="IPR044016">
    <property type="entry name" value="Big_13"/>
</dbReference>
<dbReference type="AlphaFoldDB" id="A0A7D4TH03"/>
<dbReference type="GO" id="GO:0005975">
    <property type="term" value="P:carbohydrate metabolic process"/>
    <property type="evidence" value="ECO:0007669"/>
    <property type="project" value="UniProtKB-ARBA"/>
</dbReference>
<accession>A0A7D4TH03</accession>
<gene>
    <name evidence="2" type="ORF">HQM25_15170</name>
</gene>
<dbReference type="RefSeq" id="WP_172990985.1">
    <property type="nucleotide sequence ID" value="NZ_CP054038.1"/>
</dbReference>
<protein>
    <recommendedName>
        <fullName evidence="1">Bacterial Ig-like domain-containing protein</fullName>
    </recommendedName>
</protein>
<reference evidence="2 3" key="1">
    <citation type="submission" date="2020-05" db="EMBL/GenBank/DDBJ databases">
        <title>Strain PA2F3 complete genome.</title>
        <authorList>
            <person name="Kim Y.-S."/>
            <person name="Kim S.-J."/>
            <person name="Jung H.-k."/>
            <person name="Kim S.-E."/>
            <person name="Kim K.-H."/>
        </authorList>
    </citation>
    <scope>NUCLEOTIDE SEQUENCE [LARGE SCALE GENOMIC DNA]</scope>
    <source>
        <strain evidence="2 3">PA2F3</strain>
    </source>
</reference>
<dbReference type="InterPro" id="IPR013783">
    <property type="entry name" value="Ig-like_fold"/>
</dbReference>
<dbReference type="Gene3D" id="2.60.40.10">
    <property type="entry name" value="Immunoglobulins"/>
    <property type="match status" value="1"/>
</dbReference>
<organism evidence="2 3">
    <name type="scientific">Microbacterium hominis</name>
    <dbReference type="NCBI Taxonomy" id="162426"/>
    <lineage>
        <taxon>Bacteria</taxon>
        <taxon>Bacillati</taxon>
        <taxon>Actinomycetota</taxon>
        <taxon>Actinomycetes</taxon>
        <taxon>Micrococcales</taxon>
        <taxon>Microbacteriaceae</taxon>
        <taxon>Microbacterium</taxon>
    </lineage>
</organism>
<dbReference type="EMBL" id="CP054038">
    <property type="protein sequence ID" value="QKJ20560.1"/>
    <property type="molecule type" value="Genomic_DNA"/>
</dbReference>
<proteinExistence type="predicted"/>